<evidence type="ECO:0000256" key="5">
    <source>
        <dbReference type="ARBA" id="ARBA00022884"/>
    </source>
</evidence>
<comment type="subunit">
    <text evidence="6">Consists of a catalytic RNA component (M1 or rnpB) and a protein subunit.</text>
</comment>
<comment type="function">
    <text evidence="6">RNaseP catalyzes the removal of the 5'-leader sequence from pre-tRNA to produce the mature 5'-terminus. It can also cleave other RNA substrates such as 4.5S RNA. The protein component plays an auxiliary but essential role in vivo by binding to the 5'-leader sequence and broadening the substrate specificity of the ribozyme.</text>
</comment>
<dbReference type="Gene3D" id="3.30.230.10">
    <property type="match status" value="1"/>
</dbReference>
<keyword evidence="4 6" id="KW-0378">Hydrolase</keyword>
<evidence type="ECO:0000256" key="4">
    <source>
        <dbReference type="ARBA" id="ARBA00022801"/>
    </source>
</evidence>
<reference evidence="8 9" key="1">
    <citation type="submission" date="2012-09" db="EMBL/GenBank/DDBJ databases">
        <title>Genome Sequence of alkane-degrading Bacterium Alcanivorax sp. 6-D-6.</title>
        <authorList>
            <person name="Lai Q."/>
            <person name="Shao Z."/>
        </authorList>
    </citation>
    <scope>NUCLEOTIDE SEQUENCE [LARGE SCALE GENOMIC DNA]</scope>
    <source>
        <strain evidence="8 9">6-D-6</strain>
    </source>
</reference>
<keyword evidence="9" id="KW-1185">Reference proteome</keyword>
<dbReference type="Pfam" id="PF00825">
    <property type="entry name" value="Ribonuclease_P"/>
    <property type="match status" value="1"/>
</dbReference>
<keyword evidence="3 6" id="KW-0255">Endonuclease</keyword>
<dbReference type="PANTHER" id="PTHR33992">
    <property type="entry name" value="RIBONUCLEASE P PROTEIN COMPONENT"/>
    <property type="match status" value="1"/>
</dbReference>
<sequence>MRLLDGKSFQAVFDQPDWRLGQQCFLLLARETEQPFPRLGLVIAKRRIRHAVDRGAVKRRIREQFRLRQHELAGLDIVVLMRGPLPAEKENWTPLLARLFDKLLAKRRQD</sequence>
<dbReference type="HAMAP" id="MF_00227">
    <property type="entry name" value="RNase_P"/>
    <property type="match status" value="1"/>
</dbReference>
<evidence type="ECO:0000256" key="2">
    <source>
        <dbReference type="ARBA" id="ARBA00022722"/>
    </source>
</evidence>
<proteinExistence type="inferred from homology"/>
<evidence type="ECO:0000256" key="7">
    <source>
        <dbReference type="NCBIfam" id="TIGR00188"/>
    </source>
</evidence>
<dbReference type="EMBL" id="AQPF01000001">
    <property type="protein sequence ID" value="KAF0808442.1"/>
    <property type="molecule type" value="Genomic_DNA"/>
</dbReference>
<keyword evidence="5 6" id="KW-0694">RNA-binding</keyword>
<comment type="caution">
    <text evidence="8">The sequence shown here is derived from an EMBL/GenBank/DDBJ whole genome shotgun (WGS) entry which is preliminary data.</text>
</comment>
<dbReference type="NCBIfam" id="TIGR00188">
    <property type="entry name" value="rnpA"/>
    <property type="match status" value="1"/>
</dbReference>
<name>A0ABQ6YDP8_9GAMM</name>
<dbReference type="InterPro" id="IPR000100">
    <property type="entry name" value="RNase_P"/>
</dbReference>
<dbReference type="Proteomes" id="UP000771797">
    <property type="component" value="Unassembled WGS sequence"/>
</dbReference>
<protein>
    <recommendedName>
        <fullName evidence="6 7">Ribonuclease P protein component</fullName>
        <shortName evidence="6">RNase P protein</shortName>
        <shortName evidence="6">RNaseP protein</shortName>
        <ecNumber evidence="6 7">3.1.26.5</ecNumber>
    </recommendedName>
    <alternativeName>
        <fullName evidence="6">Protein C5</fullName>
    </alternativeName>
</protein>
<evidence type="ECO:0000256" key="6">
    <source>
        <dbReference type="HAMAP-Rule" id="MF_00227"/>
    </source>
</evidence>
<evidence type="ECO:0000313" key="8">
    <source>
        <dbReference type="EMBL" id="KAF0808442.1"/>
    </source>
</evidence>
<dbReference type="InterPro" id="IPR014721">
    <property type="entry name" value="Ribsml_uS5_D2-typ_fold_subgr"/>
</dbReference>
<comment type="catalytic activity">
    <reaction evidence="6">
        <text>Endonucleolytic cleavage of RNA, removing 5'-extranucleotides from tRNA precursor.</text>
        <dbReference type="EC" id="3.1.26.5"/>
    </reaction>
</comment>
<accession>A0ABQ6YDP8</accession>
<keyword evidence="2 6" id="KW-0540">Nuclease</keyword>
<dbReference type="SUPFAM" id="SSF54211">
    <property type="entry name" value="Ribosomal protein S5 domain 2-like"/>
    <property type="match status" value="1"/>
</dbReference>
<gene>
    <name evidence="6" type="primary">rnpA</name>
    <name evidence="8" type="ORF">A6D6_00151</name>
</gene>
<dbReference type="EC" id="3.1.26.5" evidence="6 7"/>
<evidence type="ECO:0000256" key="3">
    <source>
        <dbReference type="ARBA" id="ARBA00022759"/>
    </source>
</evidence>
<comment type="similarity">
    <text evidence="6">Belongs to the RnpA family.</text>
</comment>
<keyword evidence="1 6" id="KW-0819">tRNA processing</keyword>
<organism evidence="8 9">
    <name type="scientific">Alcanivorax xiamenensis</name>
    <dbReference type="NCBI Taxonomy" id="1177156"/>
    <lineage>
        <taxon>Bacteria</taxon>
        <taxon>Pseudomonadati</taxon>
        <taxon>Pseudomonadota</taxon>
        <taxon>Gammaproteobacteria</taxon>
        <taxon>Oceanospirillales</taxon>
        <taxon>Alcanivoracaceae</taxon>
        <taxon>Alcanivorax</taxon>
    </lineage>
</organism>
<evidence type="ECO:0000313" key="9">
    <source>
        <dbReference type="Proteomes" id="UP000771797"/>
    </source>
</evidence>
<dbReference type="PANTHER" id="PTHR33992:SF1">
    <property type="entry name" value="RIBONUCLEASE P PROTEIN COMPONENT"/>
    <property type="match status" value="1"/>
</dbReference>
<dbReference type="InterPro" id="IPR020568">
    <property type="entry name" value="Ribosomal_Su5_D2-typ_SF"/>
</dbReference>
<evidence type="ECO:0000256" key="1">
    <source>
        <dbReference type="ARBA" id="ARBA00022694"/>
    </source>
</evidence>